<proteinExistence type="predicted"/>
<accession>A0ABD0MH56</accession>
<protein>
    <submittedName>
        <fullName evidence="2">Uncharacterized protein</fullName>
    </submittedName>
</protein>
<evidence type="ECO:0000313" key="3">
    <source>
        <dbReference type="Proteomes" id="UP001529510"/>
    </source>
</evidence>
<organism evidence="2 3">
    <name type="scientific">Cirrhinus mrigala</name>
    <name type="common">Mrigala</name>
    <dbReference type="NCBI Taxonomy" id="683832"/>
    <lineage>
        <taxon>Eukaryota</taxon>
        <taxon>Metazoa</taxon>
        <taxon>Chordata</taxon>
        <taxon>Craniata</taxon>
        <taxon>Vertebrata</taxon>
        <taxon>Euteleostomi</taxon>
        <taxon>Actinopterygii</taxon>
        <taxon>Neopterygii</taxon>
        <taxon>Teleostei</taxon>
        <taxon>Ostariophysi</taxon>
        <taxon>Cypriniformes</taxon>
        <taxon>Cyprinidae</taxon>
        <taxon>Labeoninae</taxon>
        <taxon>Labeonini</taxon>
        <taxon>Cirrhinus</taxon>
    </lineage>
</organism>
<dbReference type="GO" id="GO:0003677">
    <property type="term" value="F:DNA binding"/>
    <property type="evidence" value="ECO:0007669"/>
    <property type="project" value="UniProtKB-KW"/>
</dbReference>
<evidence type="ECO:0000313" key="2">
    <source>
        <dbReference type="EMBL" id="KAL0148975.1"/>
    </source>
</evidence>
<keyword evidence="3" id="KW-1185">Reference proteome</keyword>
<dbReference type="SUPFAM" id="SSF47823">
    <property type="entry name" value="lambda integrase-like, N-terminal domain"/>
    <property type="match status" value="1"/>
</dbReference>
<sequence>GPLVPPAPPSCYLAPPWLPALPWLPLFHSLPLFHVPGPPLFHCLPLLHDLAPAEAGARPGEWMLHPEVVKQIWRVFCQTQVDLFATRETSQCPLWYSLSHPAPLGLDAMVQTWPRLRQYAFPLIALLPGVLERVRHFFPRRSFGTSGLSTEVVKTILQSRAPSTRKLYALKWKLFTSWCGDRPVGTVLGFLQDRFSTGLAHSTLKVYVASISAYHAPLHGSSVGRNPLVTRFLRGALRPLASPLTPPPPLLPSWGWLHIAAECPHHFKVLTWTCATPGSFSLALAVLFHTRQGFDVCVLMQLEFLKGNISGYICNHGSQRERDTASRAILPRTVRAFKLPGLYITPPVTSHFSTGLYAHVSERGHAGGVPIAFRRSVSFPQGTIVTYVT</sequence>
<dbReference type="PANTHER" id="PTHR35617">
    <property type="entry name" value="PHAGE_INTEGRASE DOMAIN-CONTAINING PROTEIN"/>
    <property type="match status" value="1"/>
</dbReference>
<keyword evidence="1" id="KW-0238">DNA-binding</keyword>
<comment type="caution">
    <text evidence="2">The sequence shown here is derived from an EMBL/GenBank/DDBJ whole genome shotgun (WGS) entry which is preliminary data.</text>
</comment>
<feature type="non-terminal residue" evidence="2">
    <location>
        <position position="1"/>
    </location>
</feature>
<dbReference type="PANTHER" id="PTHR35617:SF3">
    <property type="entry name" value="CORE-BINDING (CB) DOMAIN-CONTAINING PROTEIN"/>
    <property type="match status" value="1"/>
</dbReference>
<reference evidence="2 3" key="1">
    <citation type="submission" date="2024-05" db="EMBL/GenBank/DDBJ databases">
        <title>Genome sequencing and assembly of Indian major carp, Cirrhinus mrigala (Hamilton, 1822).</title>
        <authorList>
            <person name="Mohindra V."/>
            <person name="Chowdhury L.M."/>
            <person name="Lal K."/>
            <person name="Jena J.K."/>
        </authorList>
    </citation>
    <scope>NUCLEOTIDE SEQUENCE [LARGE SCALE GENOMIC DNA]</scope>
    <source>
        <strain evidence="2">CM1030</strain>
        <tissue evidence="2">Blood</tissue>
    </source>
</reference>
<name>A0ABD0MH56_CIRMR</name>
<dbReference type="AlphaFoldDB" id="A0ABD0MH56"/>
<dbReference type="Proteomes" id="UP001529510">
    <property type="component" value="Unassembled WGS sequence"/>
</dbReference>
<dbReference type="Gene3D" id="1.10.150.130">
    <property type="match status" value="1"/>
</dbReference>
<dbReference type="EMBL" id="JAMKFB020000562">
    <property type="protein sequence ID" value="KAL0148975.1"/>
    <property type="molecule type" value="Genomic_DNA"/>
</dbReference>
<gene>
    <name evidence="2" type="ORF">M9458_055779</name>
</gene>
<dbReference type="InterPro" id="IPR010998">
    <property type="entry name" value="Integrase_recombinase_N"/>
</dbReference>
<evidence type="ECO:0000256" key="1">
    <source>
        <dbReference type="ARBA" id="ARBA00023125"/>
    </source>
</evidence>